<dbReference type="Proteomes" id="UP000740727">
    <property type="component" value="Unassembled WGS sequence"/>
</dbReference>
<keyword evidence="3 5" id="KW-0697">Rotamase</keyword>
<dbReference type="AlphaFoldDB" id="A0A965GCR3"/>
<evidence type="ECO:0000313" key="9">
    <source>
        <dbReference type="Proteomes" id="UP000740727"/>
    </source>
</evidence>
<comment type="similarity">
    <text evidence="2 6">Belongs to the FKBP-type PPIase family.</text>
</comment>
<evidence type="ECO:0000256" key="3">
    <source>
        <dbReference type="ARBA" id="ARBA00023110"/>
    </source>
</evidence>
<evidence type="ECO:0000313" key="8">
    <source>
        <dbReference type="EMBL" id="NBR93693.1"/>
    </source>
</evidence>
<feature type="domain" description="PPIase FKBP-type" evidence="7">
    <location>
        <begin position="62"/>
        <end position="148"/>
    </location>
</feature>
<keyword evidence="4 5" id="KW-0413">Isomerase</keyword>
<reference evidence="8" key="1">
    <citation type="submission" date="2018-10" db="EMBL/GenBank/DDBJ databases">
        <title>Iterative Subtractive Binning of Freshwater Chronoseries Metagenomes Recovers Nearly Complete Genomes from over Four Hundred Novel Species.</title>
        <authorList>
            <person name="Rodriguez-R L.M."/>
            <person name="Tsementzi D."/>
            <person name="Luo C."/>
            <person name="Konstantinidis K.T."/>
        </authorList>
    </citation>
    <scope>NUCLEOTIDE SEQUENCE</scope>
    <source>
        <strain evidence="8">WB5_2A_028</strain>
    </source>
</reference>
<dbReference type="InterPro" id="IPR001179">
    <property type="entry name" value="PPIase_FKBP_dom"/>
</dbReference>
<evidence type="ECO:0000256" key="5">
    <source>
        <dbReference type="PROSITE-ProRule" id="PRU00277"/>
    </source>
</evidence>
<comment type="caution">
    <text evidence="8">The sequence shown here is derived from an EMBL/GenBank/DDBJ whole genome shotgun (WGS) entry which is preliminary data.</text>
</comment>
<evidence type="ECO:0000256" key="2">
    <source>
        <dbReference type="ARBA" id="ARBA00006577"/>
    </source>
</evidence>
<dbReference type="EC" id="5.2.1.8" evidence="6"/>
<dbReference type="InterPro" id="IPR046357">
    <property type="entry name" value="PPIase_dom_sf"/>
</dbReference>
<dbReference type="PANTHER" id="PTHR43811">
    <property type="entry name" value="FKBP-TYPE PEPTIDYL-PROLYL CIS-TRANS ISOMERASE FKPA"/>
    <property type="match status" value="1"/>
</dbReference>
<dbReference type="GO" id="GO:0003755">
    <property type="term" value="F:peptidyl-prolyl cis-trans isomerase activity"/>
    <property type="evidence" value="ECO:0007669"/>
    <property type="project" value="UniProtKB-UniRule"/>
</dbReference>
<gene>
    <name evidence="8" type="ORF">EBT44_02425</name>
</gene>
<name>A0A965GCR3_9PROT</name>
<sequence>MGKKYLWVITKVTIPANLDTKYIKISGDTSTGAVLGKPKGQAPTSLVSVDIVKGGGATVATGASVTVHYTLMAWSTGNIVESSWTSGQPVSFPLSGVIKGWQEGIPGMREGGRRLLIVPPALGYGATASGPIAANETLIFVVDLIKVG</sequence>
<dbReference type="PANTHER" id="PTHR43811:SF19">
    <property type="entry name" value="39 KDA FK506-BINDING NUCLEAR PROTEIN"/>
    <property type="match status" value="1"/>
</dbReference>
<dbReference type="Pfam" id="PF00254">
    <property type="entry name" value="FKBP_C"/>
    <property type="match status" value="1"/>
</dbReference>
<organism evidence="8 9">
    <name type="scientific">Candidatus Fonsibacter lacus</name>
    <dbReference type="NCBI Taxonomy" id="2576439"/>
    <lineage>
        <taxon>Bacteria</taxon>
        <taxon>Pseudomonadati</taxon>
        <taxon>Pseudomonadota</taxon>
        <taxon>Alphaproteobacteria</taxon>
        <taxon>Candidatus Pelagibacterales</taxon>
        <taxon>Candidatus Pelagibacterales incertae sedis</taxon>
        <taxon>Candidatus Fonsibacter</taxon>
    </lineage>
</organism>
<dbReference type="SUPFAM" id="SSF54534">
    <property type="entry name" value="FKBP-like"/>
    <property type="match status" value="1"/>
</dbReference>
<dbReference type="PROSITE" id="PS50059">
    <property type="entry name" value="FKBP_PPIASE"/>
    <property type="match status" value="1"/>
</dbReference>
<evidence type="ECO:0000256" key="4">
    <source>
        <dbReference type="ARBA" id="ARBA00023235"/>
    </source>
</evidence>
<protein>
    <recommendedName>
        <fullName evidence="6">Peptidyl-prolyl cis-trans isomerase</fullName>
        <ecNumber evidence="6">5.2.1.8</ecNumber>
    </recommendedName>
</protein>
<evidence type="ECO:0000256" key="6">
    <source>
        <dbReference type="RuleBase" id="RU003915"/>
    </source>
</evidence>
<proteinExistence type="inferred from homology"/>
<accession>A0A965GCR3</accession>
<dbReference type="EMBL" id="RFXN01000018">
    <property type="protein sequence ID" value="NBR93693.1"/>
    <property type="molecule type" value="Genomic_DNA"/>
</dbReference>
<dbReference type="Gene3D" id="3.10.50.40">
    <property type="match status" value="1"/>
</dbReference>
<evidence type="ECO:0000256" key="1">
    <source>
        <dbReference type="ARBA" id="ARBA00000971"/>
    </source>
</evidence>
<comment type="catalytic activity">
    <reaction evidence="1 5 6">
        <text>[protein]-peptidylproline (omega=180) = [protein]-peptidylproline (omega=0)</text>
        <dbReference type="Rhea" id="RHEA:16237"/>
        <dbReference type="Rhea" id="RHEA-COMP:10747"/>
        <dbReference type="Rhea" id="RHEA-COMP:10748"/>
        <dbReference type="ChEBI" id="CHEBI:83833"/>
        <dbReference type="ChEBI" id="CHEBI:83834"/>
        <dbReference type="EC" id="5.2.1.8"/>
    </reaction>
</comment>
<evidence type="ECO:0000259" key="7">
    <source>
        <dbReference type="PROSITE" id="PS50059"/>
    </source>
</evidence>